<sequence length="101" mass="11686">MHMLMALNVKWNPRRARVKRDHVYVHATATKLRVEIATRRQHPVVISRPPPVLRQYLSLTPRLFASARPAEAPTHLPTKLLLTLNFTVGKQPDRKRVRPIS</sequence>
<evidence type="ECO:0000313" key="1">
    <source>
        <dbReference type="EMBL" id="GBP08517.1"/>
    </source>
</evidence>
<comment type="caution">
    <text evidence="1">The sequence shown here is derived from an EMBL/GenBank/DDBJ whole genome shotgun (WGS) entry which is preliminary data.</text>
</comment>
<accession>A0A4C1T4X9</accession>
<organism evidence="1 2">
    <name type="scientific">Eumeta variegata</name>
    <name type="common">Bagworm moth</name>
    <name type="synonym">Eumeta japonica</name>
    <dbReference type="NCBI Taxonomy" id="151549"/>
    <lineage>
        <taxon>Eukaryota</taxon>
        <taxon>Metazoa</taxon>
        <taxon>Ecdysozoa</taxon>
        <taxon>Arthropoda</taxon>
        <taxon>Hexapoda</taxon>
        <taxon>Insecta</taxon>
        <taxon>Pterygota</taxon>
        <taxon>Neoptera</taxon>
        <taxon>Endopterygota</taxon>
        <taxon>Lepidoptera</taxon>
        <taxon>Glossata</taxon>
        <taxon>Ditrysia</taxon>
        <taxon>Tineoidea</taxon>
        <taxon>Psychidae</taxon>
        <taxon>Oiketicinae</taxon>
        <taxon>Eumeta</taxon>
    </lineage>
</organism>
<gene>
    <name evidence="1" type="ORF">EVAR_77196_1</name>
</gene>
<reference evidence="1 2" key="1">
    <citation type="journal article" date="2019" name="Commun. Biol.">
        <title>The bagworm genome reveals a unique fibroin gene that provides high tensile strength.</title>
        <authorList>
            <person name="Kono N."/>
            <person name="Nakamura H."/>
            <person name="Ohtoshi R."/>
            <person name="Tomita M."/>
            <person name="Numata K."/>
            <person name="Arakawa K."/>
        </authorList>
    </citation>
    <scope>NUCLEOTIDE SEQUENCE [LARGE SCALE GENOMIC DNA]</scope>
</reference>
<proteinExistence type="predicted"/>
<evidence type="ECO:0000313" key="2">
    <source>
        <dbReference type="Proteomes" id="UP000299102"/>
    </source>
</evidence>
<name>A0A4C1T4X9_EUMVA</name>
<dbReference type="AlphaFoldDB" id="A0A4C1T4X9"/>
<protein>
    <submittedName>
        <fullName evidence="1">Uncharacterized protein</fullName>
    </submittedName>
</protein>
<keyword evidence="2" id="KW-1185">Reference proteome</keyword>
<dbReference type="EMBL" id="BGZK01000031">
    <property type="protein sequence ID" value="GBP08517.1"/>
    <property type="molecule type" value="Genomic_DNA"/>
</dbReference>
<dbReference type="Proteomes" id="UP000299102">
    <property type="component" value="Unassembled WGS sequence"/>
</dbReference>